<dbReference type="InterPro" id="IPR052037">
    <property type="entry name" value="LPS_export_LptA"/>
</dbReference>
<dbReference type="EMBL" id="DMBR01000306">
    <property type="protein sequence ID" value="HAE94922.1"/>
    <property type="molecule type" value="Genomic_DNA"/>
</dbReference>
<dbReference type="InterPro" id="IPR005653">
    <property type="entry name" value="OstA-like_N"/>
</dbReference>
<evidence type="ECO:0000313" key="5">
    <source>
        <dbReference type="EMBL" id="KCZ58509.1"/>
    </source>
</evidence>
<reference evidence="4 7" key="2">
    <citation type="journal article" date="2018" name="Nat. Biotechnol.">
        <title>A standardized bacterial taxonomy based on genome phylogeny substantially revises the tree of life.</title>
        <authorList>
            <person name="Parks D.H."/>
            <person name="Chuvochina M."/>
            <person name="Waite D.W."/>
            <person name="Rinke C."/>
            <person name="Skarshewski A."/>
            <person name="Chaumeil P.A."/>
            <person name="Hugenholtz P."/>
        </authorList>
    </citation>
    <scope>NUCLEOTIDE SEQUENCE [LARGE SCALE GENOMIC DNA]</scope>
    <source>
        <strain evidence="4">UBA8557</strain>
    </source>
</reference>
<dbReference type="Proteomes" id="UP000259173">
    <property type="component" value="Unassembled WGS sequence"/>
</dbReference>
<organism evidence="5 6">
    <name type="scientific">Hyphomonas atlantica</name>
    <dbReference type="NCBI Taxonomy" id="1280948"/>
    <lineage>
        <taxon>Bacteria</taxon>
        <taxon>Pseudomonadati</taxon>
        <taxon>Pseudomonadota</taxon>
        <taxon>Alphaproteobacteria</taxon>
        <taxon>Hyphomonadales</taxon>
        <taxon>Hyphomonadaceae</taxon>
        <taxon>Hyphomonas</taxon>
    </lineage>
</organism>
<dbReference type="PANTHER" id="PTHR36504">
    <property type="entry name" value="LIPOPOLYSACCHARIDE EXPORT SYSTEM PROTEIN LPTA"/>
    <property type="match status" value="1"/>
</dbReference>
<sequence length="174" mass="18643">MALMNKLLVTLTALIAFAMPAFAQISSEGGPIYINSERTESLELERKVLLIGNVDIQQGDARLRADTVTMIFAERPAGATQSSTVGGGFGQVQTMIAEGNVFYITADMKAKGDRGVYDAASDVITMTGNVALMRERDVAEGAVLRVEIGNRRTTLDGGDGRTRMVLEPDNQTAN</sequence>
<dbReference type="GO" id="GO:0015920">
    <property type="term" value="P:lipopolysaccharide transport"/>
    <property type="evidence" value="ECO:0007669"/>
    <property type="project" value="TreeGrafter"/>
</dbReference>
<dbReference type="Proteomes" id="UP000024547">
    <property type="component" value="Unassembled WGS sequence"/>
</dbReference>
<evidence type="ECO:0000259" key="3">
    <source>
        <dbReference type="Pfam" id="PF03968"/>
    </source>
</evidence>
<evidence type="ECO:0000313" key="6">
    <source>
        <dbReference type="Proteomes" id="UP000024547"/>
    </source>
</evidence>
<protein>
    <submittedName>
        <fullName evidence="4">OstA family protein</fullName>
    </submittedName>
</protein>
<dbReference type="eggNOG" id="COG1934">
    <property type="taxonomic scope" value="Bacteria"/>
</dbReference>
<gene>
    <name evidence="4" type="ORF">DCG65_10190</name>
    <name evidence="5" type="ORF">HY36_09025</name>
</gene>
<dbReference type="GO" id="GO:0009279">
    <property type="term" value="C:cell outer membrane"/>
    <property type="evidence" value="ECO:0007669"/>
    <property type="project" value="TreeGrafter"/>
</dbReference>
<dbReference type="PANTHER" id="PTHR36504:SF1">
    <property type="entry name" value="LIPOPOLYSACCHARIDE EXPORT SYSTEM PROTEIN LPTA"/>
    <property type="match status" value="1"/>
</dbReference>
<evidence type="ECO:0000313" key="7">
    <source>
        <dbReference type="Proteomes" id="UP000259173"/>
    </source>
</evidence>
<evidence type="ECO:0000313" key="4">
    <source>
        <dbReference type="EMBL" id="HAE94922.1"/>
    </source>
</evidence>
<dbReference type="GeneID" id="92498829"/>
<dbReference type="Gene3D" id="2.60.450.10">
    <property type="entry name" value="Lipopolysaccharide (LPS) transport protein A like domain"/>
    <property type="match status" value="1"/>
</dbReference>
<dbReference type="GO" id="GO:0030288">
    <property type="term" value="C:outer membrane-bounded periplasmic space"/>
    <property type="evidence" value="ECO:0007669"/>
    <property type="project" value="TreeGrafter"/>
</dbReference>
<accession>A0A059DYB3</accession>
<dbReference type="GO" id="GO:0017089">
    <property type="term" value="F:glycolipid transfer activity"/>
    <property type="evidence" value="ECO:0007669"/>
    <property type="project" value="TreeGrafter"/>
</dbReference>
<evidence type="ECO:0000256" key="2">
    <source>
        <dbReference type="SAM" id="SignalP"/>
    </source>
</evidence>
<proteinExistence type="predicted"/>
<keyword evidence="1 2" id="KW-0732">Signal</keyword>
<dbReference type="PATRIC" id="fig|1280948.3.peg.2924"/>
<dbReference type="Pfam" id="PF03968">
    <property type="entry name" value="LptD_N"/>
    <property type="match status" value="1"/>
</dbReference>
<keyword evidence="6" id="KW-1185">Reference proteome</keyword>
<dbReference type="OrthoDB" id="7171889at2"/>
<reference evidence="5 6" key="1">
    <citation type="journal article" date="2014" name="Antonie Van Leeuwenhoek">
        <title>Hyphomonas beringensis sp. nov. and Hyphomonas chukchiensis sp. nov., isolated from surface seawater of the Bering Sea and Chukchi Sea.</title>
        <authorList>
            <person name="Li C."/>
            <person name="Lai Q."/>
            <person name="Li G."/>
            <person name="Dong C."/>
            <person name="Wang J."/>
            <person name="Liao Y."/>
            <person name="Shao Z."/>
        </authorList>
    </citation>
    <scope>NUCLEOTIDE SEQUENCE [LARGE SCALE GENOMIC DNA]</scope>
    <source>
        <strain evidence="5 6">22II1-22F38</strain>
    </source>
</reference>
<dbReference type="STRING" id="1280948.HY36_09025"/>
<name>A0A059DYB3_9PROT</name>
<dbReference type="EMBL" id="AWFH01000056">
    <property type="protein sequence ID" value="KCZ58509.1"/>
    <property type="molecule type" value="Genomic_DNA"/>
</dbReference>
<feature type="domain" description="Organic solvent tolerance-like N-terminal" evidence="3">
    <location>
        <begin position="33"/>
        <end position="148"/>
    </location>
</feature>
<dbReference type="RefSeq" id="WP_035554285.1">
    <property type="nucleotide sequence ID" value="NZ_AWFH01000056.1"/>
</dbReference>
<feature type="signal peptide" evidence="2">
    <location>
        <begin position="1"/>
        <end position="23"/>
    </location>
</feature>
<comment type="caution">
    <text evidence="5">The sequence shown here is derived from an EMBL/GenBank/DDBJ whole genome shotgun (WGS) entry which is preliminary data.</text>
</comment>
<dbReference type="AlphaFoldDB" id="A0A059DYB3"/>
<feature type="chain" id="PRO_5044537872" evidence="2">
    <location>
        <begin position="24"/>
        <end position="174"/>
    </location>
</feature>
<evidence type="ECO:0000256" key="1">
    <source>
        <dbReference type="ARBA" id="ARBA00022729"/>
    </source>
</evidence>